<feature type="binding site" evidence="1">
    <location>
        <position position="101"/>
    </location>
    <ligand>
        <name>ATP</name>
        <dbReference type="ChEBI" id="CHEBI:30616"/>
    </ligand>
</feature>
<keyword evidence="4" id="KW-1185">Reference proteome</keyword>
<keyword evidence="1" id="KW-0067">ATP-binding</keyword>
<evidence type="ECO:0000259" key="3">
    <source>
        <dbReference type="PROSITE" id="PS50011"/>
    </source>
</evidence>
<evidence type="ECO:0000313" key="4">
    <source>
        <dbReference type="Proteomes" id="UP000095282"/>
    </source>
</evidence>
<dbReference type="InterPro" id="IPR050235">
    <property type="entry name" value="CK1_Ser-Thr_kinase"/>
</dbReference>
<accession>A0A1I7THI4</accession>
<dbReference type="GO" id="GO:0005524">
    <property type="term" value="F:ATP binding"/>
    <property type="evidence" value="ECO:0007669"/>
    <property type="project" value="UniProtKB-UniRule"/>
</dbReference>
<reference evidence="5" key="1">
    <citation type="submission" date="2016-11" db="UniProtKB">
        <authorList>
            <consortium name="WormBaseParasite"/>
        </authorList>
    </citation>
    <scope>IDENTIFICATION</scope>
</reference>
<sequence>MKKREERRKERREKGGRRFRRRRKTPLELRKFIAERAHEERRRERQKNQERDMPHFKVGKGENEITTSKGKYELVGKLGQGSFGSVFSCIRQSDKQVFAMKCESLNAERPRLPHEANVLLALNLLKSPHFVEMIDNGQIAGRFQFVIIRLVGQNLWDVRLKVKQFTLSTSLMIGIQTLAALRDLHRVGWLHRDIKPPNFCIGRPDEETFHTIFILDFGLCRKIALKGKDIRTPRKECAFRGTTRYASLAAHDSLFRKCCYQQMHTILLYLDSLQYGNIPDYDFIYHQVIAAASVHRVDLEAAPNWDQKAKSCFSLRMDQDMEVQLTTTIVFNVRDTD</sequence>
<dbReference type="InterPro" id="IPR017441">
    <property type="entry name" value="Protein_kinase_ATP_BS"/>
</dbReference>
<dbReference type="PROSITE" id="PS50011">
    <property type="entry name" value="PROTEIN_KINASE_DOM"/>
    <property type="match status" value="1"/>
</dbReference>
<dbReference type="Gene3D" id="1.10.510.10">
    <property type="entry name" value="Transferase(Phosphotransferase) domain 1"/>
    <property type="match status" value="1"/>
</dbReference>
<dbReference type="InterPro" id="IPR011009">
    <property type="entry name" value="Kinase-like_dom_sf"/>
</dbReference>
<feature type="compositionally biased region" description="Basic and acidic residues" evidence="2">
    <location>
        <begin position="25"/>
        <end position="63"/>
    </location>
</feature>
<proteinExistence type="predicted"/>
<evidence type="ECO:0000256" key="1">
    <source>
        <dbReference type="PROSITE-ProRule" id="PRU10141"/>
    </source>
</evidence>
<dbReference type="Proteomes" id="UP000095282">
    <property type="component" value="Unplaced"/>
</dbReference>
<dbReference type="PROSITE" id="PS00107">
    <property type="entry name" value="PROTEIN_KINASE_ATP"/>
    <property type="match status" value="1"/>
</dbReference>
<dbReference type="GO" id="GO:0004672">
    <property type="term" value="F:protein kinase activity"/>
    <property type="evidence" value="ECO:0007669"/>
    <property type="project" value="InterPro"/>
</dbReference>
<organism evidence="4 5">
    <name type="scientific">Caenorhabditis tropicalis</name>
    <dbReference type="NCBI Taxonomy" id="1561998"/>
    <lineage>
        <taxon>Eukaryota</taxon>
        <taxon>Metazoa</taxon>
        <taxon>Ecdysozoa</taxon>
        <taxon>Nematoda</taxon>
        <taxon>Chromadorea</taxon>
        <taxon>Rhabditida</taxon>
        <taxon>Rhabditina</taxon>
        <taxon>Rhabditomorpha</taxon>
        <taxon>Rhabditoidea</taxon>
        <taxon>Rhabditidae</taxon>
        <taxon>Peloderinae</taxon>
        <taxon>Caenorhabditis</taxon>
    </lineage>
</organism>
<dbReference type="SMART" id="SM00220">
    <property type="entry name" value="S_TKc"/>
    <property type="match status" value="1"/>
</dbReference>
<keyword evidence="1" id="KW-0547">Nucleotide-binding</keyword>
<dbReference type="WBParaSite" id="Csp11.Scaffold615.g5985.t3">
    <property type="protein sequence ID" value="Csp11.Scaffold615.g5985.t3"/>
    <property type="gene ID" value="Csp11.Scaffold615.g5985"/>
</dbReference>
<dbReference type="eggNOG" id="KOG1164">
    <property type="taxonomic scope" value="Eukaryota"/>
</dbReference>
<evidence type="ECO:0000313" key="5">
    <source>
        <dbReference type="WBParaSite" id="Csp11.Scaffold615.g5985.t3"/>
    </source>
</evidence>
<feature type="region of interest" description="Disordered" evidence="2">
    <location>
        <begin position="1"/>
        <end position="63"/>
    </location>
</feature>
<feature type="domain" description="Protein kinase" evidence="3">
    <location>
        <begin position="72"/>
        <end position="337"/>
    </location>
</feature>
<feature type="compositionally biased region" description="Basic residues" evidence="2">
    <location>
        <begin position="1"/>
        <end position="24"/>
    </location>
</feature>
<protein>
    <submittedName>
        <fullName evidence="5">Protein kinase domain-containing protein</fullName>
    </submittedName>
</protein>
<name>A0A1I7THI4_9PELO</name>
<evidence type="ECO:0000256" key="2">
    <source>
        <dbReference type="SAM" id="MobiDB-lite"/>
    </source>
</evidence>
<dbReference type="InterPro" id="IPR000719">
    <property type="entry name" value="Prot_kinase_dom"/>
</dbReference>
<dbReference type="PANTHER" id="PTHR11909">
    <property type="entry name" value="CASEIN KINASE-RELATED"/>
    <property type="match status" value="1"/>
</dbReference>
<dbReference type="STRING" id="1561998.A0A1I7THI4"/>
<dbReference type="AlphaFoldDB" id="A0A1I7THI4"/>
<dbReference type="Pfam" id="PF00069">
    <property type="entry name" value="Pkinase"/>
    <property type="match status" value="1"/>
</dbReference>
<dbReference type="SUPFAM" id="SSF56112">
    <property type="entry name" value="Protein kinase-like (PK-like)"/>
    <property type="match status" value="1"/>
</dbReference>